<dbReference type="PANTHER" id="PTHR41694:SF3">
    <property type="entry name" value="RNA-DIRECTED DNA POLYMERASE-RELATED"/>
    <property type="match status" value="1"/>
</dbReference>
<evidence type="ECO:0000256" key="1">
    <source>
        <dbReference type="ARBA" id="ARBA00010879"/>
    </source>
</evidence>
<dbReference type="GO" id="GO:0035613">
    <property type="term" value="F:RNA stem-loop binding"/>
    <property type="evidence" value="ECO:0007669"/>
    <property type="project" value="TreeGrafter"/>
</dbReference>
<evidence type="ECO:0000313" key="10">
    <source>
        <dbReference type="Proteomes" id="UP000030759"/>
    </source>
</evidence>
<dbReference type="PANTHER" id="PTHR41694">
    <property type="entry name" value="ENDOGENOUS RETROVIRUS GROUP K MEMBER POL PROTEIN"/>
    <property type="match status" value="1"/>
</dbReference>
<evidence type="ECO:0000256" key="3">
    <source>
        <dbReference type="ARBA" id="ARBA00022695"/>
    </source>
</evidence>
<evidence type="ECO:0000256" key="7">
    <source>
        <dbReference type="ARBA" id="ARBA00022918"/>
    </source>
</evidence>
<name>A0A061HUI8_CRIGR</name>
<dbReference type="EC" id="3.1.26.4" evidence="9"/>
<dbReference type="AlphaFoldDB" id="A0A061HUI8"/>
<comment type="similarity">
    <text evidence="1">Belongs to the beta type-B retroviral polymerase family. HERV class-II K(HML-2) pol subfamily.</text>
</comment>
<dbReference type="EMBL" id="KE685289">
    <property type="protein sequence ID" value="ERE65275.1"/>
    <property type="molecule type" value="Genomic_DNA"/>
</dbReference>
<evidence type="ECO:0000313" key="9">
    <source>
        <dbReference type="EMBL" id="ERE65275.1"/>
    </source>
</evidence>
<evidence type="ECO:0000256" key="5">
    <source>
        <dbReference type="ARBA" id="ARBA00022759"/>
    </source>
</evidence>
<evidence type="ECO:0000256" key="2">
    <source>
        <dbReference type="ARBA" id="ARBA00022679"/>
    </source>
</evidence>
<dbReference type="GO" id="GO:0004523">
    <property type="term" value="F:RNA-DNA hybrid ribonuclease activity"/>
    <property type="evidence" value="ECO:0007669"/>
    <property type="project" value="UniProtKB-EC"/>
</dbReference>
<keyword evidence="6 9" id="KW-0378">Hydrolase</keyword>
<dbReference type="Pfam" id="PF00078">
    <property type="entry name" value="RVT_1"/>
    <property type="match status" value="1"/>
</dbReference>
<dbReference type="PROSITE" id="PS50878">
    <property type="entry name" value="RT_POL"/>
    <property type="match status" value="1"/>
</dbReference>
<proteinExistence type="inferred from homology"/>
<evidence type="ECO:0000256" key="6">
    <source>
        <dbReference type="ARBA" id="ARBA00022801"/>
    </source>
</evidence>
<sequence length="127" mass="14851">MLNSPTLCQHFVQQPLEIIRKKFSQSLVYHYMDDVLLSDSNKDTLERMFEMVKEVLPRWGLQIAPEKIQRRDSINYLGYKIDLRRIRPQKVPTSAGNSWEPSGHLGLENSSLEYSSVSMRDRKLRGI</sequence>
<evidence type="ECO:0000259" key="8">
    <source>
        <dbReference type="PROSITE" id="PS50878"/>
    </source>
</evidence>
<keyword evidence="5" id="KW-0255">Endonuclease</keyword>
<keyword evidence="7" id="KW-0695">RNA-directed DNA polymerase</keyword>
<dbReference type="InterPro" id="IPR043128">
    <property type="entry name" value="Rev_trsase/Diguanyl_cyclase"/>
</dbReference>
<dbReference type="InterPro" id="IPR043502">
    <property type="entry name" value="DNA/RNA_pol_sf"/>
</dbReference>
<keyword evidence="2" id="KW-0808">Transferase</keyword>
<feature type="domain" description="Reverse transcriptase" evidence="8">
    <location>
        <begin position="1"/>
        <end position="81"/>
    </location>
</feature>
<dbReference type="GO" id="GO:0003964">
    <property type="term" value="F:RNA-directed DNA polymerase activity"/>
    <property type="evidence" value="ECO:0007669"/>
    <property type="project" value="UniProtKB-KW"/>
</dbReference>
<dbReference type="Gene3D" id="3.30.70.270">
    <property type="match status" value="1"/>
</dbReference>
<gene>
    <name evidence="9" type="ORF">H671_xg20375</name>
</gene>
<keyword evidence="3" id="KW-0548">Nucleotidyltransferase</keyword>
<dbReference type="SUPFAM" id="SSF56672">
    <property type="entry name" value="DNA/RNA polymerases"/>
    <property type="match status" value="1"/>
</dbReference>
<keyword evidence="4" id="KW-0540">Nuclease</keyword>
<organism evidence="9 10">
    <name type="scientific">Cricetulus griseus</name>
    <name type="common">Chinese hamster</name>
    <name type="synonym">Cricetulus barabensis griseus</name>
    <dbReference type="NCBI Taxonomy" id="10029"/>
    <lineage>
        <taxon>Eukaryota</taxon>
        <taxon>Metazoa</taxon>
        <taxon>Chordata</taxon>
        <taxon>Craniata</taxon>
        <taxon>Vertebrata</taxon>
        <taxon>Euteleostomi</taxon>
        <taxon>Mammalia</taxon>
        <taxon>Eutheria</taxon>
        <taxon>Euarchontoglires</taxon>
        <taxon>Glires</taxon>
        <taxon>Rodentia</taxon>
        <taxon>Myomorpha</taxon>
        <taxon>Muroidea</taxon>
        <taxon>Cricetidae</taxon>
        <taxon>Cricetinae</taxon>
        <taxon>Cricetulus</taxon>
    </lineage>
</organism>
<evidence type="ECO:0000256" key="4">
    <source>
        <dbReference type="ARBA" id="ARBA00022722"/>
    </source>
</evidence>
<protein>
    <submittedName>
        <fullName evidence="9">Putative Pol polyprotein</fullName>
        <ecNumber evidence="9">3.1.26.4</ecNumber>
    </submittedName>
</protein>
<dbReference type="Proteomes" id="UP000030759">
    <property type="component" value="Unassembled WGS sequence"/>
</dbReference>
<reference evidence="10" key="1">
    <citation type="journal article" date="2013" name="Nat. Biotechnol.">
        <title>Chinese hamster genome sequenced from sorted chromosomes.</title>
        <authorList>
            <person name="Brinkrolf K."/>
            <person name="Rupp O."/>
            <person name="Laux H."/>
            <person name="Kollin F."/>
            <person name="Ernst W."/>
            <person name="Linke B."/>
            <person name="Kofler R."/>
            <person name="Romand S."/>
            <person name="Hesse F."/>
            <person name="Budach W.E."/>
            <person name="Galosy S."/>
            <person name="Muller D."/>
            <person name="Noll T."/>
            <person name="Wienberg J."/>
            <person name="Jostock T."/>
            <person name="Leonard M."/>
            <person name="Grillari J."/>
            <person name="Tauch A."/>
            <person name="Goesmann A."/>
            <person name="Helk B."/>
            <person name="Mott J.E."/>
            <person name="Puhler A."/>
            <person name="Borth N."/>
        </authorList>
    </citation>
    <scope>NUCLEOTIDE SEQUENCE [LARGE SCALE GENOMIC DNA]</scope>
    <source>
        <strain evidence="10">17A/GY</strain>
    </source>
</reference>
<dbReference type="InterPro" id="IPR000477">
    <property type="entry name" value="RT_dom"/>
</dbReference>
<accession>A0A061HUI8</accession>